<evidence type="ECO:0000256" key="6">
    <source>
        <dbReference type="ARBA" id="ARBA00034078"/>
    </source>
</evidence>
<accession>A0A382AEL6</accession>
<keyword evidence="3" id="KW-0479">Metal-binding</keyword>
<protein>
    <recommendedName>
        <fullName evidence="7">2Fe-2S ferredoxin-type domain-containing protein</fullName>
    </recommendedName>
</protein>
<dbReference type="PROSITE" id="PS51085">
    <property type="entry name" value="2FE2S_FER_2"/>
    <property type="match status" value="1"/>
</dbReference>
<evidence type="ECO:0000313" key="8">
    <source>
        <dbReference type="EMBL" id="SVB00000.1"/>
    </source>
</evidence>
<dbReference type="InterPro" id="IPR018298">
    <property type="entry name" value="Adrenodoxin_Fe-S_BS"/>
</dbReference>
<dbReference type="PROSITE" id="PS00814">
    <property type="entry name" value="ADX"/>
    <property type="match status" value="1"/>
</dbReference>
<dbReference type="EMBL" id="UINC01025081">
    <property type="protein sequence ID" value="SVB00000.1"/>
    <property type="molecule type" value="Genomic_DNA"/>
</dbReference>
<name>A0A382AEL6_9ZZZZ</name>
<evidence type="ECO:0000256" key="3">
    <source>
        <dbReference type="ARBA" id="ARBA00022723"/>
    </source>
</evidence>
<dbReference type="PANTHER" id="PTHR23426:SF65">
    <property type="entry name" value="FERREDOXIN-2, MITOCHONDRIAL"/>
    <property type="match status" value="1"/>
</dbReference>
<evidence type="ECO:0000256" key="1">
    <source>
        <dbReference type="ARBA" id="ARBA00010914"/>
    </source>
</evidence>
<dbReference type="GO" id="GO:0051537">
    <property type="term" value="F:2 iron, 2 sulfur cluster binding"/>
    <property type="evidence" value="ECO:0007669"/>
    <property type="project" value="UniProtKB-KW"/>
</dbReference>
<dbReference type="PRINTS" id="PR00355">
    <property type="entry name" value="ADRENODOXIN"/>
</dbReference>
<dbReference type="InterPro" id="IPR001041">
    <property type="entry name" value="2Fe-2S_ferredoxin-type"/>
</dbReference>
<comment type="cofactor">
    <cofactor evidence="6">
        <name>[2Fe-2S] cluster</name>
        <dbReference type="ChEBI" id="CHEBI:190135"/>
    </cofactor>
</comment>
<proteinExistence type="inferred from homology"/>
<evidence type="ECO:0000256" key="5">
    <source>
        <dbReference type="ARBA" id="ARBA00023014"/>
    </source>
</evidence>
<dbReference type="InterPro" id="IPR012675">
    <property type="entry name" value="Beta-grasp_dom_sf"/>
</dbReference>
<keyword evidence="4" id="KW-0408">Iron</keyword>
<evidence type="ECO:0000256" key="2">
    <source>
        <dbReference type="ARBA" id="ARBA00022714"/>
    </source>
</evidence>
<sequence length="82" mass="8898">METAINNDVPGIVAECGGTCACATCHVYVAPEWASKIGQPTPQEDGMLECVMDRHDNSRLSCQIELTDDMDGMVVRLPESQL</sequence>
<feature type="domain" description="2Fe-2S ferredoxin-type" evidence="7">
    <location>
        <begin position="1"/>
        <end position="81"/>
    </location>
</feature>
<evidence type="ECO:0000256" key="4">
    <source>
        <dbReference type="ARBA" id="ARBA00023004"/>
    </source>
</evidence>
<dbReference type="PANTHER" id="PTHR23426">
    <property type="entry name" value="FERREDOXIN/ADRENODOXIN"/>
    <property type="match status" value="1"/>
</dbReference>
<dbReference type="SUPFAM" id="SSF54292">
    <property type="entry name" value="2Fe-2S ferredoxin-like"/>
    <property type="match status" value="1"/>
</dbReference>
<comment type="similarity">
    <text evidence="1">Belongs to the adrenodoxin/putidaredoxin family.</text>
</comment>
<reference evidence="8" key="1">
    <citation type="submission" date="2018-05" db="EMBL/GenBank/DDBJ databases">
        <authorList>
            <person name="Lanie J.A."/>
            <person name="Ng W.-L."/>
            <person name="Kazmierczak K.M."/>
            <person name="Andrzejewski T.M."/>
            <person name="Davidsen T.M."/>
            <person name="Wayne K.J."/>
            <person name="Tettelin H."/>
            <person name="Glass J.I."/>
            <person name="Rusch D."/>
            <person name="Podicherti R."/>
            <person name="Tsui H.-C.T."/>
            <person name="Winkler M.E."/>
        </authorList>
    </citation>
    <scope>NUCLEOTIDE SEQUENCE</scope>
</reference>
<dbReference type="GO" id="GO:0009055">
    <property type="term" value="F:electron transfer activity"/>
    <property type="evidence" value="ECO:0007669"/>
    <property type="project" value="TreeGrafter"/>
</dbReference>
<dbReference type="Gene3D" id="3.10.20.30">
    <property type="match status" value="1"/>
</dbReference>
<dbReference type="GO" id="GO:0046872">
    <property type="term" value="F:metal ion binding"/>
    <property type="evidence" value="ECO:0007669"/>
    <property type="project" value="UniProtKB-KW"/>
</dbReference>
<evidence type="ECO:0000259" key="7">
    <source>
        <dbReference type="PROSITE" id="PS51085"/>
    </source>
</evidence>
<dbReference type="InterPro" id="IPR001055">
    <property type="entry name" value="Adrenodoxin-like"/>
</dbReference>
<organism evidence="8">
    <name type="scientific">marine metagenome</name>
    <dbReference type="NCBI Taxonomy" id="408172"/>
    <lineage>
        <taxon>unclassified sequences</taxon>
        <taxon>metagenomes</taxon>
        <taxon>ecological metagenomes</taxon>
    </lineage>
</organism>
<dbReference type="AlphaFoldDB" id="A0A382AEL6"/>
<keyword evidence="5" id="KW-0411">Iron-sulfur</keyword>
<gene>
    <name evidence="8" type="ORF">METZ01_LOCUS152854</name>
</gene>
<dbReference type="GO" id="GO:0140647">
    <property type="term" value="P:P450-containing electron transport chain"/>
    <property type="evidence" value="ECO:0007669"/>
    <property type="project" value="InterPro"/>
</dbReference>
<keyword evidence="2" id="KW-0001">2Fe-2S</keyword>
<dbReference type="InterPro" id="IPR036010">
    <property type="entry name" value="2Fe-2S_ferredoxin-like_sf"/>
</dbReference>